<organism evidence="1">
    <name type="scientific">bioreactor metagenome</name>
    <dbReference type="NCBI Taxonomy" id="1076179"/>
    <lineage>
        <taxon>unclassified sequences</taxon>
        <taxon>metagenomes</taxon>
        <taxon>ecological metagenomes</taxon>
    </lineage>
</organism>
<gene>
    <name evidence="1" type="ORF">SDC9_49614</name>
</gene>
<sequence length="89" mass="9975">MHKGRKEEHEELNVNDCGKAAIHNSRMNCAGKPAHSHRSYESTQLRCVDSGGFPANVVQRGSDAQMISAEFQGSEKMLYRFDSNNVHLQ</sequence>
<proteinExistence type="predicted"/>
<dbReference type="EMBL" id="VSSQ01000945">
    <property type="protein sequence ID" value="MPM03349.1"/>
    <property type="molecule type" value="Genomic_DNA"/>
</dbReference>
<dbReference type="AlphaFoldDB" id="A0A644WIC0"/>
<comment type="caution">
    <text evidence="1">The sequence shown here is derived from an EMBL/GenBank/DDBJ whole genome shotgun (WGS) entry which is preliminary data.</text>
</comment>
<reference evidence="1" key="1">
    <citation type="submission" date="2019-08" db="EMBL/GenBank/DDBJ databases">
        <authorList>
            <person name="Kucharzyk K."/>
            <person name="Murdoch R.W."/>
            <person name="Higgins S."/>
            <person name="Loffler F."/>
        </authorList>
    </citation>
    <scope>NUCLEOTIDE SEQUENCE</scope>
</reference>
<name>A0A644WIC0_9ZZZZ</name>
<accession>A0A644WIC0</accession>
<protein>
    <submittedName>
        <fullName evidence="1">Uncharacterized protein</fullName>
    </submittedName>
</protein>
<evidence type="ECO:0000313" key="1">
    <source>
        <dbReference type="EMBL" id="MPM03349.1"/>
    </source>
</evidence>